<dbReference type="InterPro" id="IPR044704">
    <property type="entry name" value="UGlyAH_cupin_N"/>
</dbReference>
<dbReference type="PANTHER" id="PTHR34571:SF1">
    <property type="entry name" value="(S)-UREIDOGLYCINE AMINOHYDROLASE"/>
    <property type="match status" value="1"/>
</dbReference>
<dbReference type="InterPro" id="IPR014710">
    <property type="entry name" value="RmlC-like_jellyroll"/>
</dbReference>
<protein>
    <submittedName>
        <fullName evidence="2">(S)-ureidoglycine aminohydrolase</fullName>
    </submittedName>
</protein>
<name>A0ABP9MF60_9GAMM</name>
<dbReference type="InterPro" id="IPR044697">
    <property type="entry name" value="UGlyAH_cupin_C"/>
</dbReference>
<evidence type="ECO:0000313" key="3">
    <source>
        <dbReference type="Proteomes" id="UP001500631"/>
    </source>
</evidence>
<dbReference type="RefSeq" id="WP_077926216.1">
    <property type="nucleotide sequence ID" value="NZ_BAABKE010000001.1"/>
</dbReference>
<keyword evidence="3" id="KW-1185">Reference proteome</keyword>
<dbReference type="Pfam" id="PF05899">
    <property type="entry name" value="Cupin_3"/>
    <property type="match status" value="1"/>
</dbReference>
<dbReference type="Proteomes" id="UP001500631">
    <property type="component" value="Unassembled WGS sequence"/>
</dbReference>
<dbReference type="NCBIfam" id="TIGR03214">
    <property type="entry name" value="ura-cupin"/>
    <property type="match status" value="1"/>
</dbReference>
<dbReference type="InterPro" id="IPR008579">
    <property type="entry name" value="UGlyAH_Cupin_dom"/>
</dbReference>
<sequence length="261" mass="29541">MGYINNQLGFPNGVLQTRSFVKHGNCALLEENGWVNNRVPGFENCDMTILGSPKMGASFVDYVVTMHANGENTRGFGGGDIETFVYVLEGKIKAYSDEDEHNLDQGGYLYCPAGVTMYLKNDNNGEKSKLFLYKRRYVPLEGYSARVISDNIKNVEIVHYEGMENVHFQSMLPAELGFDMNMHILTFKKGGSHGYIETHVQEHGALITSGRGMYNLDNQWMPVQKGDYIFMGPYNLQVAYQVGEEDFSYIYSKDCHRDVDL</sequence>
<dbReference type="PANTHER" id="PTHR34571">
    <property type="entry name" value="(S)-UREIDOGLYCINE AMINOHYDROLASE"/>
    <property type="match status" value="1"/>
</dbReference>
<dbReference type="InterPro" id="IPR017627">
    <property type="entry name" value="UGHY"/>
</dbReference>
<organism evidence="2 3">
    <name type="scientific">Wohlfahrtiimonas larvae</name>
    <dbReference type="NCBI Taxonomy" id="1157986"/>
    <lineage>
        <taxon>Bacteria</taxon>
        <taxon>Pseudomonadati</taxon>
        <taxon>Pseudomonadota</taxon>
        <taxon>Gammaproteobacteria</taxon>
        <taxon>Cardiobacteriales</taxon>
        <taxon>Ignatzschineriaceae</taxon>
        <taxon>Wohlfahrtiimonas</taxon>
    </lineage>
</organism>
<dbReference type="CDD" id="cd02211">
    <property type="entry name" value="cupin_UGlyAH_N"/>
    <property type="match status" value="1"/>
</dbReference>
<gene>
    <name evidence="2" type="primary">allE</name>
    <name evidence="2" type="ORF">GCM10023338_03460</name>
</gene>
<evidence type="ECO:0000313" key="2">
    <source>
        <dbReference type="EMBL" id="GAA5094772.1"/>
    </source>
</evidence>
<dbReference type="EMBL" id="BAABKE010000001">
    <property type="protein sequence ID" value="GAA5094772.1"/>
    <property type="molecule type" value="Genomic_DNA"/>
</dbReference>
<dbReference type="InterPro" id="IPR011051">
    <property type="entry name" value="RmlC_Cupin_sf"/>
</dbReference>
<dbReference type="CDD" id="cd02212">
    <property type="entry name" value="cupin_UGlyAH_C"/>
    <property type="match status" value="1"/>
</dbReference>
<accession>A0ABP9MF60</accession>
<dbReference type="SUPFAM" id="SSF51182">
    <property type="entry name" value="RmlC-like cupins"/>
    <property type="match status" value="1"/>
</dbReference>
<dbReference type="Gene3D" id="2.60.120.10">
    <property type="entry name" value="Jelly Rolls"/>
    <property type="match status" value="2"/>
</dbReference>
<evidence type="ECO:0000259" key="1">
    <source>
        <dbReference type="Pfam" id="PF05899"/>
    </source>
</evidence>
<reference evidence="3" key="1">
    <citation type="journal article" date="2019" name="Int. J. Syst. Evol. Microbiol.">
        <title>The Global Catalogue of Microorganisms (GCM) 10K type strain sequencing project: providing services to taxonomists for standard genome sequencing and annotation.</title>
        <authorList>
            <consortium name="The Broad Institute Genomics Platform"/>
            <consortium name="The Broad Institute Genome Sequencing Center for Infectious Disease"/>
            <person name="Wu L."/>
            <person name="Ma J."/>
        </authorList>
    </citation>
    <scope>NUCLEOTIDE SEQUENCE [LARGE SCALE GENOMIC DNA]</scope>
    <source>
        <strain evidence="3">JCM 18424</strain>
    </source>
</reference>
<feature type="domain" description="(S)-ureidoglycine aminohydrolase cupin" evidence="1">
    <location>
        <begin position="57"/>
        <end position="116"/>
    </location>
</feature>
<comment type="caution">
    <text evidence="2">The sequence shown here is derived from an EMBL/GenBank/DDBJ whole genome shotgun (WGS) entry which is preliminary data.</text>
</comment>
<proteinExistence type="predicted"/>